<name>A0A9P1MX43_9PELO</name>
<dbReference type="EMBL" id="CANHGI010000001">
    <property type="protein sequence ID" value="CAI5439119.1"/>
    <property type="molecule type" value="Genomic_DNA"/>
</dbReference>
<feature type="compositionally biased region" description="Basic and acidic residues" evidence="1">
    <location>
        <begin position="275"/>
        <end position="286"/>
    </location>
</feature>
<sequence>MARDYNSLLSSRTRDPSPHRRGSSQDEGMSSSISSQFAAAAAANSAHGQVRYAAHIPLNRNDSTTSGRVSTTSMDSQQSGALDVASKNIDHVIDQARHRHHQHRNKFKEAIDYLDQIFEDLKKECDVEEKNNNTSPIKSPKTRTVPTVKQSETAAPIVQTATTTAAPKKKIVVKPVAVRAKPKELVKQNSSPVEVVIPVRKISAEASEEPNIAETIVLKKTDKMDFTRRWLQDDLGSLAHLPPANIAPHISYYQDFDEHSLGSCSAEVAAYNTTKDRKAAARKTSDNPRPFRPQPVYGLSSDPPAPSKSNNTLPRVTSTDEMRRSGSQDPYSSLTLRSMRSEGGDRENVSPSAFQSFNRGGGSMRSSLRSLPDHSPVRQRLPTKPDPLLSIDQLVAELELNTDHQPFSQIEKRRSFPTSFVAKPVMNEYERPRYRVMEPKTSQSSQIQKAAYRPKPQYSLEETSRHPHQNLYKQNTLGNNAFETINQEKINPSRVEAMHNMFEKGTAPTAWKKMSPPQEAQYATLHSYSPPTINNNSNYPSQMHPISNSSNNNSNVRYAEYTPQVPTSQPPQRPPGSANSSQGGYYSSNSSGVGSNYPHVTNPNTARRSLVIDQQSISSRVPSVDEDDDGFYDNIGIYDDRRFSRGSELEASSSFRLPPSSSSSTNPSGTKHRIGSFLRKIGHAATSNRPPGSAASLLSLNKLSGNETVMKPVGGLMKSNSLSTEPWKKQVMREQTPKGLGARLKNTIFGGSRKRLDS</sequence>
<feature type="compositionally biased region" description="Polar residues" evidence="1">
    <location>
        <begin position="349"/>
        <end position="358"/>
    </location>
</feature>
<dbReference type="Proteomes" id="UP001152747">
    <property type="component" value="Unassembled WGS sequence"/>
</dbReference>
<feature type="compositionally biased region" description="Polar residues" evidence="1">
    <location>
        <begin position="307"/>
        <end position="317"/>
    </location>
</feature>
<feature type="region of interest" description="Disordered" evidence="1">
    <location>
        <begin position="1"/>
        <end position="80"/>
    </location>
</feature>
<feature type="region of interest" description="Disordered" evidence="1">
    <location>
        <begin position="527"/>
        <end position="632"/>
    </location>
</feature>
<comment type="caution">
    <text evidence="2">The sequence shown here is derived from an EMBL/GenBank/DDBJ whole genome shotgun (WGS) entry which is preliminary data.</text>
</comment>
<dbReference type="OrthoDB" id="5856121at2759"/>
<feature type="region of interest" description="Disordered" evidence="1">
    <location>
        <begin position="130"/>
        <end position="150"/>
    </location>
</feature>
<proteinExistence type="predicted"/>
<reference evidence="2" key="1">
    <citation type="submission" date="2022-11" db="EMBL/GenBank/DDBJ databases">
        <authorList>
            <person name="Kikuchi T."/>
        </authorList>
    </citation>
    <scope>NUCLEOTIDE SEQUENCE</scope>
    <source>
        <strain evidence="2">PS1010</strain>
    </source>
</reference>
<feature type="region of interest" description="Disordered" evidence="1">
    <location>
        <begin position="650"/>
        <end position="673"/>
    </location>
</feature>
<feature type="compositionally biased region" description="Polar residues" evidence="1">
    <location>
        <begin position="132"/>
        <end position="150"/>
    </location>
</feature>
<feature type="compositionally biased region" description="Polar residues" evidence="1">
    <location>
        <begin position="598"/>
        <end position="621"/>
    </location>
</feature>
<feature type="compositionally biased region" description="Low complexity" evidence="1">
    <location>
        <begin position="30"/>
        <end position="46"/>
    </location>
</feature>
<protein>
    <submittedName>
        <fullName evidence="2">Uncharacterized protein</fullName>
    </submittedName>
</protein>
<evidence type="ECO:0000313" key="2">
    <source>
        <dbReference type="EMBL" id="CAI5439119.1"/>
    </source>
</evidence>
<feature type="compositionally biased region" description="Low complexity" evidence="1">
    <location>
        <begin position="652"/>
        <end position="668"/>
    </location>
</feature>
<accession>A0A9P1MX43</accession>
<organism evidence="2 3">
    <name type="scientific">Caenorhabditis angaria</name>
    <dbReference type="NCBI Taxonomy" id="860376"/>
    <lineage>
        <taxon>Eukaryota</taxon>
        <taxon>Metazoa</taxon>
        <taxon>Ecdysozoa</taxon>
        <taxon>Nematoda</taxon>
        <taxon>Chromadorea</taxon>
        <taxon>Rhabditida</taxon>
        <taxon>Rhabditina</taxon>
        <taxon>Rhabditomorpha</taxon>
        <taxon>Rhabditoidea</taxon>
        <taxon>Rhabditidae</taxon>
        <taxon>Peloderinae</taxon>
        <taxon>Caenorhabditis</taxon>
    </lineage>
</organism>
<feature type="compositionally biased region" description="Basic and acidic residues" evidence="1">
    <location>
        <begin position="339"/>
        <end position="348"/>
    </location>
</feature>
<evidence type="ECO:0000313" key="3">
    <source>
        <dbReference type="Proteomes" id="UP001152747"/>
    </source>
</evidence>
<evidence type="ECO:0000256" key="1">
    <source>
        <dbReference type="SAM" id="MobiDB-lite"/>
    </source>
</evidence>
<feature type="region of interest" description="Disordered" evidence="1">
    <location>
        <begin position="275"/>
        <end position="385"/>
    </location>
</feature>
<feature type="compositionally biased region" description="Polar residues" evidence="1">
    <location>
        <begin position="527"/>
        <end position="546"/>
    </location>
</feature>
<feature type="compositionally biased region" description="Polar residues" evidence="1">
    <location>
        <begin position="60"/>
        <end position="80"/>
    </location>
</feature>
<dbReference type="AlphaFoldDB" id="A0A9P1MX43"/>
<feature type="compositionally biased region" description="Low complexity" evidence="1">
    <location>
        <begin position="576"/>
        <end position="597"/>
    </location>
</feature>
<gene>
    <name evidence="2" type="ORF">CAMP_LOCUS1756</name>
</gene>
<keyword evidence="3" id="KW-1185">Reference proteome</keyword>
<feature type="compositionally biased region" description="Polar residues" evidence="1">
    <location>
        <begin position="327"/>
        <end position="338"/>
    </location>
</feature>